<reference evidence="2 3" key="1">
    <citation type="submission" date="2020-07" db="EMBL/GenBank/DDBJ databases">
        <title>Thermoactinomyces phylogeny.</title>
        <authorList>
            <person name="Dunlap C."/>
        </authorList>
    </citation>
    <scope>NUCLEOTIDE SEQUENCE [LARGE SCALE GENOMIC DNA]</scope>
    <source>
        <strain evidence="2 3">AMNI-1</strain>
    </source>
</reference>
<dbReference type="RefSeq" id="WP_181741141.1">
    <property type="nucleotide sequence ID" value="NZ_JACEOL010000038.1"/>
</dbReference>
<dbReference type="Proteomes" id="UP000538292">
    <property type="component" value="Unassembled WGS sequence"/>
</dbReference>
<dbReference type="EMBL" id="JACEOL010000038">
    <property type="protein sequence ID" value="MBA4603018.1"/>
    <property type="molecule type" value="Genomic_DNA"/>
</dbReference>
<evidence type="ECO:0000256" key="1">
    <source>
        <dbReference type="SAM" id="MobiDB-lite"/>
    </source>
</evidence>
<name>A0A7W1XTJ1_9BACL</name>
<feature type="compositionally biased region" description="Basic and acidic residues" evidence="1">
    <location>
        <begin position="9"/>
        <end position="24"/>
    </location>
</feature>
<evidence type="ECO:0000313" key="3">
    <source>
        <dbReference type="Proteomes" id="UP000538292"/>
    </source>
</evidence>
<evidence type="ECO:0000313" key="2">
    <source>
        <dbReference type="EMBL" id="MBA4603018.1"/>
    </source>
</evidence>
<keyword evidence="3" id="KW-1185">Reference proteome</keyword>
<dbReference type="AlphaFoldDB" id="A0A7W1XTJ1"/>
<protein>
    <submittedName>
        <fullName evidence="2">Uncharacterized protein</fullName>
    </submittedName>
</protein>
<feature type="compositionally biased region" description="Basic and acidic residues" evidence="1">
    <location>
        <begin position="37"/>
        <end position="47"/>
    </location>
</feature>
<proteinExistence type="predicted"/>
<feature type="region of interest" description="Disordered" evidence="1">
    <location>
        <begin position="1"/>
        <end position="47"/>
    </location>
</feature>
<accession>A0A7W1XTJ1</accession>
<comment type="caution">
    <text evidence="2">The sequence shown here is derived from an EMBL/GenBank/DDBJ whole genome shotgun (WGS) entry which is preliminary data.</text>
</comment>
<gene>
    <name evidence="2" type="ORF">H2C83_11960</name>
</gene>
<sequence>MYQTVNDVKMIEEKAKKEQADEKKARRVVQEATKTNLKHENKNGSHK</sequence>
<organism evidence="2 3">
    <name type="scientific">Thermoactinomyces mirandus</name>
    <dbReference type="NCBI Taxonomy" id="2756294"/>
    <lineage>
        <taxon>Bacteria</taxon>
        <taxon>Bacillati</taxon>
        <taxon>Bacillota</taxon>
        <taxon>Bacilli</taxon>
        <taxon>Bacillales</taxon>
        <taxon>Thermoactinomycetaceae</taxon>
        <taxon>Thermoactinomyces</taxon>
    </lineage>
</organism>